<evidence type="ECO:0000313" key="3">
    <source>
        <dbReference type="Proteomes" id="UP000318126"/>
    </source>
</evidence>
<keyword evidence="3" id="KW-1185">Reference proteome</keyword>
<dbReference type="InterPro" id="IPR050188">
    <property type="entry name" value="RluA_PseudoU_synthase"/>
</dbReference>
<dbReference type="InterPro" id="IPR020103">
    <property type="entry name" value="PsdUridine_synth_cat_dom_sf"/>
</dbReference>
<dbReference type="Pfam" id="PF00849">
    <property type="entry name" value="PseudoU_synth_2"/>
    <property type="match status" value="1"/>
</dbReference>
<proteinExistence type="predicted"/>
<dbReference type="RefSeq" id="WP_143563837.1">
    <property type="nucleotide sequence ID" value="NZ_BMPL01000005.1"/>
</dbReference>
<dbReference type="OrthoDB" id="9785808at2"/>
<dbReference type="InterPro" id="IPR006224">
    <property type="entry name" value="PsdUridine_synth_RluA-like_CS"/>
</dbReference>
<organism evidence="2 3">
    <name type="scientific">Shewanella hanedai</name>
    <name type="common">Alteromonas hanedai</name>
    <dbReference type="NCBI Taxonomy" id="25"/>
    <lineage>
        <taxon>Bacteria</taxon>
        <taxon>Pseudomonadati</taxon>
        <taxon>Pseudomonadota</taxon>
        <taxon>Gammaproteobacteria</taxon>
        <taxon>Alteromonadales</taxon>
        <taxon>Shewanellaceae</taxon>
        <taxon>Shewanella</taxon>
    </lineage>
</organism>
<dbReference type="Gene3D" id="3.30.2350.10">
    <property type="entry name" value="Pseudouridine synthase"/>
    <property type="match status" value="1"/>
</dbReference>
<sequence>MQPQADPFIVPKCDDAIKILYQDEHILVINKPSGLLSLSGKHPLNKDSVHYRLIKGFPTCTMIHRLDFGTSGILLLALNKQVNALLCKQFSDRTVSKRYTALLHGTVNSNSGAIECSIAKDADNFPLMKQCEQTGKSAKSKFKVLERFVQNENDSFYQAGEGLVERNVTRIEFEPVTGRTHQLRVHSQFFGHSILGCDLYASDEAYFMTSRLMLHASELCFNHPISGERLTIKCNSPF</sequence>
<dbReference type="CDD" id="cd02869">
    <property type="entry name" value="PseudoU_synth_RluA_like"/>
    <property type="match status" value="1"/>
</dbReference>
<dbReference type="PANTHER" id="PTHR21600:SF89">
    <property type="entry name" value="RIBOSOMAL LARGE SUBUNIT PSEUDOURIDINE SYNTHASE A"/>
    <property type="match status" value="1"/>
</dbReference>
<reference evidence="3" key="1">
    <citation type="submission" date="2019-07" db="EMBL/GenBank/DDBJ databases">
        <title>Shewanella sp. YLB-08 draft genomic sequence.</title>
        <authorList>
            <person name="Yu L."/>
        </authorList>
    </citation>
    <scope>NUCLEOTIDE SEQUENCE [LARGE SCALE GENOMIC DNA]</scope>
    <source>
        <strain evidence="3">JCM 20706</strain>
    </source>
</reference>
<name>A0A553JRG2_SHEHA</name>
<dbReference type="EMBL" id="VKGK01000006">
    <property type="protein sequence ID" value="TRY15050.1"/>
    <property type="molecule type" value="Genomic_DNA"/>
</dbReference>
<protein>
    <submittedName>
        <fullName evidence="2">RluA family pseudouridine synthase</fullName>
    </submittedName>
</protein>
<dbReference type="InterPro" id="IPR006145">
    <property type="entry name" value="PsdUridine_synth_RsuA/RluA"/>
</dbReference>
<dbReference type="Proteomes" id="UP000318126">
    <property type="component" value="Unassembled WGS sequence"/>
</dbReference>
<dbReference type="GO" id="GO:0140098">
    <property type="term" value="F:catalytic activity, acting on RNA"/>
    <property type="evidence" value="ECO:0007669"/>
    <property type="project" value="UniProtKB-ARBA"/>
</dbReference>
<dbReference type="PROSITE" id="PS01129">
    <property type="entry name" value="PSI_RLU"/>
    <property type="match status" value="1"/>
</dbReference>
<evidence type="ECO:0000259" key="1">
    <source>
        <dbReference type="Pfam" id="PF00849"/>
    </source>
</evidence>
<evidence type="ECO:0000313" key="2">
    <source>
        <dbReference type="EMBL" id="TRY15050.1"/>
    </source>
</evidence>
<dbReference type="GO" id="GO:0000455">
    <property type="term" value="P:enzyme-directed rRNA pseudouridine synthesis"/>
    <property type="evidence" value="ECO:0007669"/>
    <property type="project" value="TreeGrafter"/>
</dbReference>
<comment type="caution">
    <text evidence="2">The sequence shown here is derived from an EMBL/GenBank/DDBJ whole genome shotgun (WGS) entry which is preliminary data.</text>
</comment>
<dbReference type="SUPFAM" id="SSF55120">
    <property type="entry name" value="Pseudouridine synthase"/>
    <property type="match status" value="1"/>
</dbReference>
<dbReference type="GO" id="GO:0003723">
    <property type="term" value="F:RNA binding"/>
    <property type="evidence" value="ECO:0007669"/>
    <property type="project" value="InterPro"/>
</dbReference>
<dbReference type="PANTHER" id="PTHR21600">
    <property type="entry name" value="MITOCHONDRIAL RNA PSEUDOURIDINE SYNTHASE"/>
    <property type="match status" value="1"/>
</dbReference>
<gene>
    <name evidence="2" type="ORF">FN961_07000</name>
</gene>
<dbReference type="AlphaFoldDB" id="A0A553JRG2"/>
<accession>A0A553JRG2</accession>
<dbReference type="GO" id="GO:0009982">
    <property type="term" value="F:pseudouridine synthase activity"/>
    <property type="evidence" value="ECO:0007669"/>
    <property type="project" value="InterPro"/>
</dbReference>
<feature type="domain" description="Pseudouridine synthase RsuA/RluA-like" evidence="1">
    <location>
        <begin position="25"/>
        <end position="187"/>
    </location>
</feature>